<feature type="domain" description="Polymerase beta nucleotidyltransferase" evidence="1">
    <location>
        <begin position="11"/>
        <end position="100"/>
    </location>
</feature>
<dbReference type="Proteomes" id="UP000316562">
    <property type="component" value="Unassembled WGS sequence"/>
</dbReference>
<accession>A0A519BJ96</accession>
<protein>
    <submittedName>
        <fullName evidence="2">Nucleotidyltransferase domain-containing protein</fullName>
    </submittedName>
</protein>
<dbReference type="SUPFAM" id="SSF81301">
    <property type="entry name" value="Nucleotidyltransferase"/>
    <property type="match status" value="1"/>
</dbReference>
<evidence type="ECO:0000313" key="2">
    <source>
        <dbReference type="EMBL" id="RZD17332.1"/>
    </source>
</evidence>
<dbReference type="Gene3D" id="3.30.460.10">
    <property type="entry name" value="Beta Polymerase, domain 2"/>
    <property type="match status" value="1"/>
</dbReference>
<evidence type="ECO:0000313" key="3">
    <source>
        <dbReference type="Proteomes" id="UP000316562"/>
    </source>
</evidence>
<dbReference type="CDD" id="cd05403">
    <property type="entry name" value="NT_KNTase_like"/>
    <property type="match status" value="1"/>
</dbReference>
<dbReference type="AlphaFoldDB" id="A0A519BJ96"/>
<reference evidence="2 3" key="1">
    <citation type="journal article" date="2019" name="ISME J.">
        <title>Insights into ecological role of a new deltaproteobacterial order Candidatus Acidulodesulfobacterales by metagenomics and metatranscriptomics.</title>
        <authorList>
            <person name="Tan S."/>
            <person name="Liu J."/>
            <person name="Fang Y."/>
            <person name="Hedlund B.P."/>
            <person name="Lian Z.H."/>
            <person name="Huang L.Y."/>
            <person name="Li J.T."/>
            <person name="Huang L.N."/>
            <person name="Li W.J."/>
            <person name="Jiang H.C."/>
            <person name="Dong H.L."/>
            <person name="Shu W.S."/>
        </authorList>
    </citation>
    <scope>NUCLEOTIDE SEQUENCE [LARGE SCALE GENOMIC DNA]</scope>
    <source>
        <strain evidence="2">AP2</strain>
    </source>
</reference>
<dbReference type="EMBL" id="SGBC01000001">
    <property type="protein sequence ID" value="RZD17332.1"/>
    <property type="molecule type" value="Genomic_DNA"/>
</dbReference>
<dbReference type="GO" id="GO:0016740">
    <property type="term" value="F:transferase activity"/>
    <property type="evidence" value="ECO:0007669"/>
    <property type="project" value="UniProtKB-KW"/>
</dbReference>
<evidence type="ECO:0000259" key="1">
    <source>
        <dbReference type="Pfam" id="PF18765"/>
    </source>
</evidence>
<comment type="caution">
    <text evidence="2">The sequence shown here is derived from an EMBL/GenBank/DDBJ whole genome shotgun (WGS) entry which is preliminary data.</text>
</comment>
<dbReference type="InterPro" id="IPR041633">
    <property type="entry name" value="Polbeta"/>
</dbReference>
<proteinExistence type="predicted"/>
<sequence>MINVAEHELKTILDILTKHVNECEVRAFGSRVTGTNKDSSDLDLVVVCDKKLEIRQIGKLREAFEESSLNFTVDVLDWQSITKEFQKNIEKSFYVLKKANKKTNNNW</sequence>
<organism evidence="2 3">
    <name type="scientific">Acididesulfobacter guangdongensis</name>
    <dbReference type="NCBI Taxonomy" id="2597225"/>
    <lineage>
        <taxon>Bacteria</taxon>
        <taxon>Deltaproteobacteria</taxon>
        <taxon>Candidatus Acidulodesulfobacterales</taxon>
        <taxon>Candidatus Acididesulfobacter</taxon>
    </lineage>
</organism>
<dbReference type="InterPro" id="IPR043519">
    <property type="entry name" value="NT_sf"/>
</dbReference>
<dbReference type="Pfam" id="PF18765">
    <property type="entry name" value="Polbeta"/>
    <property type="match status" value="1"/>
</dbReference>
<keyword evidence="2" id="KW-0808">Transferase</keyword>
<name>A0A519BJ96_ACIG2</name>
<gene>
    <name evidence="2" type="ORF">EVJ46_03635</name>
</gene>